<organism evidence="1 2">
    <name type="scientific">Paenibacillus xanthanilyticus</name>
    <dbReference type="NCBI Taxonomy" id="1783531"/>
    <lineage>
        <taxon>Bacteria</taxon>
        <taxon>Bacillati</taxon>
        <taxon>Bacillota</taxon>
        <taxon>Bacilli</taxon>
        <taxon>Bacillales</taxon>
        <taxon>Paenibacillaceae</taxon>
        <taxon>Paenibacillus</taxon>
    </lineage>
</organism>
<proteinExistence type="predicted"/>
<comment type="caution">
    <text evidence="1">The sequence shown here is derived from an EMBL/GenBank/DDBJ whole genome shotgun (WGS) entry which is preliminary data.</text>
</comment>
<keyword evidence="2" id="KW-1185">Reference proteome</keyword>
<sequence length="133" mass="15149">MGLPLDENAYMQGLYMLKYTSRATGAEAENVQTICLTQLLVAPLLDRLFAEEEWARVTHEEGGSRVTILKHGYRLTYRAELPGFVSITGLRLNGWRRGWPVAVYRGPLYENDVLEAVRRALTDWYRQAGGMDL</sequence>
<reference evidence="2" key="1">
    <citation type="journal article" date="2019" name="Int. J. Syst. Evol. Microbiol.">
        <title>The Global Catalogue of Microorganisms (GCM) 10K type strain sequencing project: providing services to taxonomists for standard genome sequencing and annotation.</title>
        <authorList>
            <consortium name="The Broad Institute Genomics Platform"/>
            <consortium name="The Broad Institute Genome Sequencing Center for Infectious Disease"/>
            <person name="Wu L."/>
            <person name="Ma J."/>
        </authorList>
    </citation>
    <scope>NUCLEOTIDE SEQUENCE [LARGE SCALE GENOMIC DNA]</scope>
    <source>
        <strain evidence="2">IBRC-M 10987</strain>
    </source>
</reference>
<dbReference type="RefSeq" id="WP_377717099.1">
    <property type="nucleotide sequence ID" value="NZ_JBHSAM010000006.1"/>
</dbReference>
<accession>A0ABV8JZS1</accession>
<dbReference type="Proteomes" id="UP001595715">
    <property type="component" value="Unassembled WGS sequence"/>
</dbReference>
<protein>
    <submittedName>
        <fullName evidence="1">Uncharacterized protein</fullName>
    </submittedName>
</protein>
<evidence type="ECO:0000313" key="1">
    <source>
        <dbReference type="EMBL" id="MFC4098480.1"/>
    </source>
</evidence>
<evidence type="ECO:0000313" key="2">
    <source>
        <dbReference type="Proteomes" id="UP001595715"/>
    </source>
</evidence>
<dbReference type="EMBL" id="JBHSAM010000006">
    <property type="protein sequence ID" value="MFC4098480.1"/>
    <property type="molecule type" value="Genomic_DNA"/>
</dbReference>
<gene>
    <name evidence="1" type="ORF">ACFOZ8_02290</name>
</gene>
<name>A0ABV8JZS1_9BACL</name>